<evidence type="ECO:0000313" key="1">
    <source>
        <dbReference type="EMBL" id="MBA5607511.1"/>
    </source>
</evidence>
<evidence type="ECO:0000313" key="2">
    <source>
        <dbReference type="Proteomes" id="UP000566711"/>
    </source>
</evidence>
<proteinExistence type="predicted"/>
<protein>
    <submittedName>
        <fullName evidence="1">Uncharacterized protein</fullName>
    </submittedName>
</protein>
<comment type="caution">
    <text evidence="1">The sequence shown here is derived from an EMBL/GenBank/DDBJ whole genome shotgun (WGS) entry which is preliminary data.</text>
</comment>
<keyword evidence="2" id="KW-1185">Reference proteome</keyword>
<name>A0A7W2EKD7_9BURK</name>
<sequence length="286" mass="29266">MDAMAEHPDTGGVRFDISNGQVTGEARVVGSHSISMHLPANATFVVGSGTVTETLSGSHTTTTLQFAQDSTDATLYHLVSRSLVVAQPSTSNDHGALSGYGFTISGGAVTAMSVTQGHGSHTSTHEVRIAPTATFTVGTGTVTETVVQGNEVETISYVQTGSAGLYAVAATTETIIQAGAATTRLAVEPFERDTFAIDANGVVGQVQHVLPDGTLKTVAASAATTYTQLAPGYVAEFHTQGTHTRYEVFADGNGDGIYTAVAHGAGTTVDLVGLQAQISSAIHAVL</sequence>
<dbReference type="AlphaFoldDB" id="A0A7W2EKD7"/>
<reference evidence="1 2" key="1">
    <citation type="submission" date="2020-07" db="EMBL/GenBank/DDBJ databases">
        <title>Novel species isolated from subtropical streams in China.</title>
        <authorList>
            <person name="Lu H."/>
        </authorList>
    </citation>
    <scope>NUCLEOTIDE SEQUENCE [LARGE SCALE GENOMIC DNA]</scope>
    <source>
        <strain evidence="1 2">FT3S</strain>
    </source>
</reference>
<organism evidence="1 2">
    <name type="scientific">Rugamonas fusca</name>
    <dbReference type="NCBI Taxonomy" id="2758568"/>
    <lineage>
        <taxon>Bacteria</taxon>
        <taxon>Pseudomonadati</taxon>
        <taxon>Pseudomonadota</taxon>
        <taxon>Betaproteobacteria</taxon>
        <taxon>Burkholderiales</taxon>
        <taxon>Oxalobacteraceae</taxon>
        <taxon>Telluria group</taxon>
        <taxon>Rugamonas</taxon>
    </lineage>
</organism>
<accession>A0A7W2EKD7</accession>
<dbReference type="RefSeq" id="WP_182219723.1">
    <property type="nucleotide sequence ID" value="NZ_JACEZS010000018.1"/>
</dbReference>
<gene>
    <name evidence="1" type="ORF">H3H36_19315</name>
</gene>
<dbReference type="Proteomes" id="UP000566711">
    <property type="component" value="Unassembled WGS sequence"/>
</dbReference>
<dbReference type="EMBL" id="JACEZS010000018">
    <property type="protein sequence ID" value="MBA5607511.1"/>
    <property type="molecule type" value="Genomic_DNA"/>
</dbReference>